<accession>A0AAW5QCX2</accession>
<dbReference type="EMBL" id="JALXTC010000077">
    <property type="protein sequence ID" value="MCT2118777.1"/>
    <property type="molecule type" value="Genomic_DNA"/>
</dbReference>
<dbReference type="RefSeq" id="WP_070721915.1">
    <property type="nucleotide sequence ID" value="NZ_JAFFGT010000003.1"/>
</dbReference>
<feature type="domain" description="VTT" evidence="2">
    <location>
        <begin position="10"/>
        <end position="114"/>
    </location>
</feature>
<name>A0AAW5QCX2_9ACTN</name>
<evidence type="ECO:0000256" key="1">
    <source>
        <dbReference type="SAM" id="Phobius"/>
    </source>
</evidence>
<keyword evidence="1" id="KW-0812">Transmembrane</keyword>
<keyword evidence="1" id="KW-0472">Membrane</keyword>
<reference evidence="3" key="1">
    <citation type="submission" date="2022-04" db="EMBL/GenBank/DDBJ databases">
        <title>Human microbiome associated bacterial genomes.</title>
        <authorList>
            <person name="Sandstrom S."/>
            <person name="Salamzade R."/>
            <person name="Kalan L.R."/>
        </authorList>
    </citation>
    <scope>NUCLEOTIDE SEQUENCE</scope>
    <source>
        <strain evidence="3">P3-SID1762</strain>
    </source>
</reference>
<comment type="caution">
    <text evidence="3">The sequence shown here is derived from an EMBL/GenBank/DDBJ whole genome shotgun (WGS) entry which is preliminary data.</text>
</comment>
<evidence type="ECO:0000259" key="2">
    <source>
        <dbReference type="Pfam" id="PF09335"/>
    </source>
</evidence>
<feature type="transmembrane region" description="Helical" evidence="1">
    <location>
        <begin position="12"/>
        <end position="38"/>
    </location>
</feature>
<dbReference type="Pfam" id="PF09335">
    <property type="entry name" value="VTT_dom"/>
    <property type="match status" value="1"/>
</dbReference>
<dbReference type="AlphaFoldDB" id="A0AAW5QCX2"/>
<feature type="transmembrane region" description="Helical" evidence="1">
    <location>
        <begin position="59"/>
        <end position="83"/>
    </location>
</feature>
<evidence type="ECO:0000313" key="3">
    <source>
        <dbReference type="EMBL" id="MCT2118777.1"/>
    </source>
</evidence>
<gene>
    <name evidence="3" type="ORF">M3D93_13635</name>
</gene>
<proteinExistence type="predicted"/>
<feature type="transmembrane region" description="Helical" evidence="1">
    <location>
        <begin position="95"/>
        <end position="125"/>
    </location>
</feature>
<protein>
    <submittedName>
        <fullName evidence="3">VTT domain-containing protein</fullName>
    </submittedName>
</protein>
<organism evidence="3 4">
    <name type="scientific">Dietzia cinnamea</name>
    <dbReference type="NCBI Taxonomy" id="321318"/>
    <lineage>
        <taxon>Bacteria</taxon>
        <taxon>Bacillati</taxon>
        <taxon>Actinomycetota</taxon>
        <taxon>Actinomycetes</taxon>
        <taxon>Mycobacteriales</taxon>
        <taxon>Dietziaceae</taxon>
        <taxon>Dietzia</taxon>
    </lineage>
</organism>
<dbReference type="Proteomes" id="UP001206890">
    <property type="component" value="Unassembled WGS sequence"/>
</dbReference>
<dbReference type="InterPro" id="IPR032816">
    <property type="entry name" value="VTT_dom"/>
</dbReference>
<sequence>MDRIAELPFAPAFGTLFLIVMLRANATYWLGRGALTGARLSDRLTRRLDGPTMKRAQRLYARFGVVAVPLSFLTFGIQTAINFSAGFTVMPLRRYLPAVTVGCVLWALLYSTVGVVGWAAIATLWDRIAA</sequence>
<evidence type="ECO:0000313" key="4">
    <source>
        <dbReference type="Proteomes" id="UP001206890"/>
    </source>
</evidence>
<keyword evidence="1" id="KW-1133">Transmembrane helix</keyword>